<feature type="transmembrane region" description="Helical" evidence="1">
    <location>
        <begin position="106"/>
        <end position="135"/>
    </location>
</feature>
<evidence type="ECO:0000313" key="3">
    <source>
        <dbReference type="Proteomes" id="UP000253945"/>
    </source>
</evidence>
<protein>
    <submittedName>
        <fullName evidence="2">Uncharacterized protein</fullName>
    </submittedName>
</protein>
<keyword evidence="1" id="KW-1133">Transmembrane helix</keyword>
<gene>
    <name evidence="2" type="ORF">DPV92_02835</name>
</gene>
<dbReference type="RefSeq" id="WP_111353593.1">
    <property type="nucleotide sequence ID" value="NZ_QEQF01000002.1"/>
</dbReference>
<organism evidence="2 3">
    <name type="scientific">Haemophilus paraphrohaemolyticus</name>
    <dbReference type="NCBI Taxonomy" id="736"/>
    <lineage>
        <taxon>Bacteria</taxon>
        <taxon>Pseudomonadati</taxon>
        <taxon>Pseudomonadota</taxon>
        <taxon>Gammaproteobacteria</taxon>
        <taxon>Pasteurellales</taxon>
        <taxon>Pasteurellaceae</taxon>
        <taxon>Haemophilus</taxon>
    </lineage>
</organism>
<keyword evidence="3" id="KW-1185">Reference proteome</keyword>
<evidence type="ECO:0000256" key="1">
    <source>
        <dbReference type="SAM" id="Phobius"/>
    </source>
</evidence>
<feature type="transmembrane region" description="Helical" evidence="1">
    <location>
        <begin position="21"/>
        <end position="44"/>
    </location>
</feature>
<comment type="caution">
    <text evidence="2">The sequence shown here is derived from an EMBL/GenBank/DDBJ whole genome shotgun (WGS) entry which is preliminary data.</text>
</comment>
<dbReference type="STRING" id="736.B0184_09010"/>
<keyword evidence="1" id="KW-0812">Transmembrane</keyword>
<keyword evidence="1" id="KW-0472">Membrane</keyword>
<reference evidence="2 3" key="1">
    <citation type="submission" date="2018-05" db="EMBL/GenBank/DDBJ databases">
        <title>Draft Genome Sequences for a Diverse set of 7 Haemophilus Species.</title>
        <authorList>
            <person name="Nichols M."/>
            <person name="Topaz N."/>
            <person name="Wang X."/>
            <person name="Wang X."/>
            <person name="Boxrud D."/>
        </authorList>
    </citation>
    <scope>NUCLEOTIDE SEQUENCE [LARGE SCALE GENOMIC DNA]</scope>
    <source>
        <strain evidence="2 3">C2014016342</strain>
    </source>
</reference>
<dbReference type="AlphaFoldDB" id="A0A369ZTY1"/>
<accession>A0A369ZTY1</accession>
<dbReference type="Proteomes" id="UP000253945">
    <property type="component" value="Unassembled WGS sequence"/>
</dbReference>
<name>A0A369ZTY1_9PAST</name>
<proteinExistence type="predicted"/>
<evidence type="ECO:0000313" key="2">
    <source>
        <dbReference type="EMBL" id="RDF11208.1"/>
    </source>
</evidence>
<feature type="transmembrane region" description="Helical" evidence="1">
    <location>
        <begin position="64"/>
        <end position="86"/>
    </location>
</feature>
<dbReference type="EMBL" id="QEQF01000002">
    <property type="protein sequence ID" value="RDF11208.1"/>
    <property type="molecule type" value="Genomic_DNA"/>
</dbReference>
<sequence>MNNQPNKLSHYLTEITEPYLAFLRGLTPALLFFVLYMVMTQYIKDPAFAKELFFYVDDPKLLSITYYFIRFLVVIPLFIMLSAYLLSLRSFYLKQQKILAEVGVNFFIKLTLWIVFWLIQIISGIFVLLFAWVNFYKVYDNLFLM</sequence>